<evidence type="ECO:0000313" key="2">
    <source>
        <dbReference type="EMBL" id="VDN02350.1"/>
    </source>
</evidence>
<accession>A0A0N5CXM0</accession>
<reference evidence="2 3" key="2">
    <citation type="submission" date="2018-11" db="EMBL/GenBank/DDBJ databases">
        <authorList>
            <consortium name="Pathogen Informatics"/>
        </authorList>
    </citation>
    <scope>NUCLEOTIDE SEQUENCE [LARGE SCALE GENOMIC DNA]</scope>
</reference>
<evidence type="ECO:0000313" key="4">
    <source>
        <dbReference type="WBParaSite" id="TCLT_0000515301-mRNA-1"/>
    </source>
</evidence>
<dbReference type="CDD" id="cd07440">
    <property type="entry name" value="RGS"/>
    <property type="match status" value="2"/>
</dbReference>
<dbReference type="WBParaSite" id="TCLT_0000515301-mRNA-1">
    <property type="protein sequence ID" value="TCLT_0000515301-mRNA-1"/>
    <property type="gene ID" value="TCLT_0000515301"/>
</dbReference>
<protein>
    <submittedName>
        <fullName evidence="4">Regulator of G protein signaling domain protein</fullName>
    </submittedName>
</protein>
<dbReference type="SUPFAM" id="SSF48097">
    <property type="entry name" value="Regulator of G-protein signaling, RGS"/>
    <property type="match status" value="2"/>
</dbReference>
<dbReference type="Gene3D" id="1.10.167.10">
    <property type="entry name" value="Regulator of G-protein Signalling 4, domain 2"/>
    <property type="match status" value="2"/>
</dbReference>
<organism evidence="4">
    <name type="scientific">Thelazia callipaeda</name>
    <name type="common">Oriental eyeworm</name>
    <name type="synonym">Parasitic nematode</name>
    <dbReference type="NCBI Taxonomy" id="103827"/>
    <lineage>
        <taxon>Eukaryota</taxon>
        <taxon>Metazoa</taxon>
        <taxon>Ecdysozoa</taxon>
        <taxon>Nematoda</taxon>
        <taxon>Chromadorea</taxon>
        <taxon>Rhabditida</taxon>
        <taxon>Spirurina</taxon>
        <taxon>Spiruromorpha</taxon>
        <taxon>Thelazioidea</taxon>
        <taxon>Thelaziidae</taxon>
        <taxon>Thelazia</taxon>
    </lineage>
</organism>
<dbReference type="InterPro" id="IPR044926">
    <property type="entry name" value="RGS_subdomain_2"/>
</dbReference>
<proteinExistence type="predicted"/>
<sequence length="287" mass="33760">MAVSMFDMQKADRNSIELPSTEDIDYARAASWANESLANVLKDQKGRQLFHAFLHDALAEENLSFLESYEKFKKMTDPAEKKEYIKEFFTKYSPYVNLSSVAMQKIKETAKTDDPDPAAFALAVKEVNRLLENDQFPRFKRSEIYVNFLEKLLPRISAEKWTTSFEALVGNQIGRYYFRIFLRNIHAEENLRFWEAIIEFKQTKNKSTAMLNMGRNIQKQYLVEGTHNEIFLPFGVRQLIEKRIEEKDVDKTLFDDAVKHVEQILKNDPYVRFLQSSEYNNLLQKLH</sequence>
<dbReference type="Pfam" id="PF00615">
    <property type="entry name" value="RGS"/>
    <property type="match status" value="2"/>
</dbReference>
<evidence type="ECO:0000313" key="3">
    <source>
        <dbReference type="Proteomes" id="UP000276776"/>
    </source>
</evidence>
<evidence type="ECO:0000259" key="1">
    <source>
        <dbReference type="PROSITE" id="PS50132"/>
    </source>
</evidence>
<name>A0A0N5CXM0_THECL</name>
<dbReference type="AlphaFoldDB" id="A0A0N5CXM0"/>
<dbReference type="OMA" id="MEEFAPA"/>
<dbReference type="PANTHER" id="PTHR10845">
    <property type="entry name" value="REGULATOR OF G PROTEIN SIGNALING"/>
    <property type="match status" value="1"/>
</dbReference>
<dbReference type="PROSITE" id="PS50132">
    <property type="entry name" value="RGS"/>
    <property type="match status" value="2"/>
</dbReference>
<feature type="domain" description="RGS" evidence="1">
    <location>
        <begin position="36"/>
        <end position="149"/>
    </location>
</feature>
<reference evidence="4" key="1">
    <citation type="submission" date="2017-02" db="UniProtKB">
        <authorList>
            <consortium name="WormBaseParasite"/>
        </authorList>
    </citation>
    <scope>IDENTIFICATION</scope>
</reference>
<dbReference type="OrthoDB" id="196547at2759"/>
<dbReference type="Proteomes" id="UP000276776">
    <property type="component" value="Unassembled WGS sequence"/>
</dbReference>
<dbReference type="PRINTS" id="PR01301">
    <property type="entry name" value="RGSPROTEIN"/>
</dbReference>
<feature type="domain" description="RGS" evidence="1">
    <location>
        <begin position="164"/>
        <end position="283"/>
    </location>
</feature>
<dbReference type="PANTHER" id="PTHR10845:SF235">
    <property type="entry name" value="REGULATOR OF G-PROTEIN SIGNALING RGS-3"/>
    <property type="match status" value="1"/>
</dbReference>
<dbReference type="EMBL" id="UYYF01004323">
    <property type="protein sequence ID" value="VDN02350.1"/>
    <property type="molecule type" value="Genomic_DNA"/>
</dbReference>
<dbReference type="InterPro" id="IPR016137">
    <property type="entry name" value="RGS"/>
</dbReference>
<dbReference type="InterPro" id="IPR036305">
    <property type="entry name" value="RGS_sf"/>
</dbReference>
<dbReference type="SMART" id="SM00315">
    <property type="entry name" value="RGS"/>
    <property type="match status" value="2"/>
</dbReference>
<dbReference type="STRING" id="103827.A0A0N5CXM0"/>
<gene>
    <name evidence="2" type="ORF">TCLT_LOCUS5142</name>
</gene>
<keyword evidence="3" id="KW-1185">Reference proteome</keyword>